<organism evidence="1">
    <name type="scientific">Arundo donax</name>
    <name type="common">Giant reed</name>
    <name type="synonym">Donax arundinaceus</name>
    <dbReference type="NCBI Taxonomy" id="35708"/>
    <lineage>
        <taxon>Eukaryota</taxon>
        <taxon>Viridiplantae</taxon>
        <taxon>Streptophyta</taxon>
        <taxon>Embryophyta</taxon>
        <taxon>Tracheophyta</taxon>
        <taxon>Spermatophyta</taxon>
        <taxon>Magnoliopsida</taxon>
        <taxon>Liliopsida</taxon>
        <taxon>Poales</taxon>
        <taxon>Poaceae</taxon>
        <taxon>PACMAD clade</taxon>
        <taxon>Arundinoideae</taxon>
        <taxon>Arundineae</taxon>
        <taxon>Arundo</taxon>
    </lineage>
</organism>
<reference evidence="1" key="1">
    <citation type="submission" date="2014-09" db="EMBL/GenBank/DDBJ databases">
        <authorList>
            <person name="Magalhaes I.L.F."/>
            <person name="Oliveira U."/>
            <person name="Santos F.R."/>
            <person name="Vidigal T.H.D.A."/>
            <person name="Brescovit A.D."/>
            <person name="Santos A.J."/>
        </authorList>
    </citation>
    <scope>NUCLEOTIDE SEQUENCE</scope>
    <source>
        <tissue evidence="1">Shoot tissue taken approximately 20 cm above the soil surface</tissue>
    </source>
</reference>
<reference evidence="1" key="2">
    <citation type="journal article" date="2015" name="Data Brief">
        <title>Shoot transcriptome of the giant reed, Arundo donax.</title>
        <authorList>
            <person name="Barrero R.A."/>
            <person name="Guerrero F.D."/>
            <person name="Moolhuijzen P."/>
            <person name="Goolsby J.A."/>
            <person name="Tidwell J."/>
            <person name="Bellgard S.E."/>
            <person name="Bellgard M.I."/>
        </authorList>
    </citation>
    <scope>NUCLEOTIDE SEQUENCE</scope>
    <source>
        <tissue evidence="1">Shoot tissue taken approximately 20 cm above the soil surface</tissue>
    </source>
</reference>
<protein>
    <submittedName>
        <fullName evidence="1">Uncharacterized protein</fullName>
    </submittedName>
</protein>
<proteinExistence type="predicted"/>
<dbReference type="EMBL" id="GBRH01168269">
    <property type="protein sequence ID" value="JAE29627.1"/>
    <property type="molecule type" value="Transcribed_RNA"/>
</dbReference>
<dbReference type="AlphaFoldDB" id="A0A0A9GYP8"/>
<evidence type="ECO:0000313" key="1">
    <source>
        <dbReference type="EMBL" id="JAE29627.1"/>
    </source>
</evidence>
<name>A0A0A9GYP8_ARUDO</name>
<accession>A0A0A9GYP8</accession>
<sequence>MSDLNFSDLPKDSNFLST</sequence>